<evidence type="ECO:0000256" key="7">
    <source>
        <dbReference type="ARBA" id="ARBA00023145"/>
    </source>
</evidence>
<evidence type="ECO:0000256" key="5">
    <source>
        <dbReference type="ARBA" id="ARBA00022801"/>
    </source>
</evidence>
<dbReference type="Proteomes" id="UP000515160">
    <property type="component" value="Chromosome 3"/>
</dbReference>
<dbReference type="GO" id="GO:0006508">
    <property type="term" value="P:proteolysis"/>
    <property type="evidence" value="ECO:0007669"/>
    <property type="project" value="UniProtKB-KW"/>
</dbReference>
<dbReference type="AlphaFoldDB" id="A0A6P8WZM6"/>
<dbReference type="PANTHER" id="PTHR24276:SF91">
    <property type="entry name" value="AT26814P-RELATED"/>
    <property type="match status" value="1"/>
</dbReference>
<dbReference type="SUPFAM" id="SSF50494">
    <property type="entry name" value="Trypsin-like serine proteases"/>
    <property type="match status" value="1"/>
</dbReference>
<evidence type="ECO:0000256" key="11">
    <source>
        <dbReference type="SAM" id="SignalP"/>
    </source>
</evidence>
<feature type="signal peptide" evidence="11">
    <location>
        <begin position="1"/>
        <end position="22"/>
    </location>
</feature>
<evidence type="ECO:0000256" key="3">
    <source>
        <dbReference type="ARBA" id="ARBA00022670"/>
    </source>
</evidence>
<dbReference type="PRINTS" id="PR00722">
    <property type="entry name" value="CHYMOTRYPSIN"/>
</dbReference>
<dbReference type="GeneID" id="117571284"/>
<evidence type="ECO:0000256" key="8">
    <source>
        <dbReference type="ARBA" id="ARBA00023157"/>
    </source>
</evidence>
<dbReference type="SMART" id="SM00020">
    <property type="entry name" value="Tryp_SPc"/>
    <property type="match status" value="1"/>
</dbReference>
<dbReference type="InterPro" id="IPR043504">
    <property type="entry name" value="Peptidase_S1_PA_chymotrypsin"/>
</dbReference>
<sequence length="297" mass="33449">MSDCQLIFCVLLSIQFGAVVDGARGTFSQSDDDKFQMLIAGGIVPEHGVFVRNLVSIRTLNYISFHGDNHFCTGVITSSRTILTAAHCVTDNHKSIMHPRGLMVIFGALKRLERYNEDESRRVHKIVVHPHYRRYEINDVAILQLTTVIPANLRHVKPVIKRKRLAVTEGMKCVTMGWGQVYPHGPYADEVMFLDVIIRPPQHCKKQKYFKKEGNICTEPINEGQVCPGDLGGPLICQSYMAGIIGASMGCQGINSIKFINFSYVEDWVEKTVLALSANRCKISLLFYFPFVTHIIF</sequence>
<dbReference type="InterPro" id="IPR050430">
    <property type="entry name" value="Peptidase_S1"/>
</dbReference>
<dbReference type="RefSeq" id="XP_034109241.1">
    <property type="nucleotide sequence ID" value="XM_034253350.2"/>
</dbReference>
<dbReference type="PROSITE" id="PS00134">
    <property type="entry name" value="TRYPSIN_HIS"/>
    <property type="match status" value="1"/>
</dbReference>
<keyword evidence="13" id="KW-1185">Reference proteome</keyword>
<evidence type="ECO:0000256" key="1">
    <source>
        <dbReference type="ARBA" id="ARBA00004239"/>
    </source>
</evidence>
<evidence type="ECO:0000256" key="10">
    <source>
        <dbReference type="ARBA" id="ARBA00038868"/>
    </source>
</evidence>
<dbReference type="InterPro" id="IPR001314">
    <property type="entry name" value="Peptidase_S1A"/>
</dbReference>
<feature type="domain" description="Peptidase S1" evidence="12">
    <location>
        <begin position="39"/>
        <end position="274"/>
    </location>
</feature>
<protein>
    <recommendedName>
        <fullName evidence="10">trypsin</fullName>
        <ecNumber evidence="10">3.4.21.4</ecNumber>
    </recommendedName>
</protein>
<keyword evidence="8" id="KW-1015">Disulfide bond</keyword>
<dbReference type="Pfam" id="PF00089">
    <property type="entry name" value="Trypsin"/>
    <property type="match status" value="1"/>
</dbReference>
<name>A0A6P8WZM6_DROAB</name>
<keyword evidence="4 11" id="KW-0732">Signal</keyword>
<evidence type="ECO:0000256" key="9">
    <source>
        <dbReference type="ARBA" id="ARBA00036320"/>
    </source>
</evidence>
<proteinExistence type="inferred from homology"/>
<comment type="similarity">
    <text evidence="2">Belongs to the peptidase S1 family.</text>
</comment>
<evidence type="ECO:0000313" key="13">
    <source>
        <dbReference type="Proteomes" id="UP000515160"/>
    </source>
</evidence>
<gene>
    <name evidence="14" type="primary">LOC117571284</name>
</gene>
<dbReference type="PROSITE" id="PS50240">
    <property type="entry name" value="TRYPSIN_DOM"/>
    <property type="match status" value="1"/>
</dbReference>
<evidence type="ECO:0000256" key="6">
    <source>
        <dbReference type="ARBA" id="ARBA00022825"/>
    </source>
</evidence>
<dbReference type="GO" id="GO:0004252">
    <property type="term" value="F:serine-type endopeptidase activity"/>
    <property type="evidence" value="ECO:0007669"/>
    <property type="project" value="UniProtKB-EC"/>
</dbReference>
<evidence type="ECO:0000259" key="12">
    <source>
        <dbReference type="PROSITE" id="PS50240"/>
    </source>
</evidence>
<dbReference type="EC" id="3.4.21.4" evidence="10"/>
<comment type="catalytic activity">
    <reaction evidence="9">
        <text>Preferential cleavage: Arg-|-Xaa, Lys-|-Xaa.</text>
        <dbReference type="EC" id="3.4.21.4"/>
    </reaction>
</comment>
<dbReference type="FunFam" id="2.40.10.10:FF:000068">
    <property type="entry name" value="transmembrane protease serine 2"/>
    <property type="match status" value="1"/>
</dbReference>
<keyword evidence="7" id="KW-0865">Zymogen</keyword>
<dbReference type="InterPro" id="IPR018114">
    <property type="entry name" value="TRYPSIN_HIS"/>
</dbReference>
<dbReference type="GO" id="GO:0005576">
    <property type="term" value="C:extracellular region"/>
    <property type="evidence" value="ECO:0007669"/>
    <property type="project" value="UniProtKB-SubCell"/>
</dbReference>
<comment type="subcellular location">
    <subcellularLocation>
        <location evidence="1">Secreted</location>
        <location evidence="1">Extracellular space</location>
    </subcellularLocation>
</comment>
<evidence type="ECO:0000256" key="4">
    <source>
        <dbReference type="ARBA" id="ARBA00022729"/>
    </source>
</evidence>
<dbReference type="PANTHER" id="PTHR24276">
    <property type="entry name" value="POLYSERASE-RELATED"/>
    <property type="match status" value="1"/>
</dbReference>
<organism evidence="13 14">
    <name type="scientific">Drosophila albomicans</name>
    <name type="common">Fruit fly</name>
    <dbReference type="NCBI Taxonomy" id="7291"/>
    <lineage>
        <taxon>Eukaryota</taxon>
        <taxon>Metazoa</taxon>
        <taxon>Ecdysozoa</taxon>
        <taxon>Arthropoda</taxon>
        <taxon>Hexapoda</taxon>
        <taxon>Insecta</taxon>
        <taxon>Pterygota</taxon>
        <taxon>Neoptera</taxon>
        <taxon>Endopterygota</taxon>
        <taxon>Diptera</taxon>
        <taxon>Brachycera</taxon>
        <taxon>Muscomorpha</taxon>
        <taxon>Ephydroidea</taxon>
        <taxon>Drosophilidae</taxon>
        <taxon>Drosophila</taxon>
    </lineage>
</organism>
<reference evidence="14" key="1">
    <citation type="submission" date="2025-08" db="UniProtKB">
        <authorList>
            <consortium name="RefSeq"/>
        </authorList>
    </citation>
    <scope>IDENTIFICATION</scope>
    <source>
        <strain evidence="14">15112-1751.03</strain>
        <tissue evidence="14">Whole Adult</tissue>
    </source>
</reference>
<evidence type="ECO:0000313" key="14">
    <source>
        <dbReference type="RefSeq" id="XP_034109241.1"/>
    </source>
</evidence>
<keyword evidence="6" id="KW-0720">Serine protease</keyword>
<feature type="chain" id="PRO_5027907680" description="trypsin" evidence="11">
    <location>
        <begin position="23"/>
        <end position="297"/>
    </location>
</feature>
<keyword evidence="5" id="KW-0378">Hydrolase</keyword>
<dbReference type="OrthoDB" id="8189841at2759"/>
<dbReference type="InterPro" id="IPR001254">
    <property type="entry name" value="Trypsin_dom"/>
</dbReference>
<evidence type="ECO:0000256" key="2">
    <source>
        <dbReference type="ARBA" id="ARBA00007664"/>
    </source>
</evidence>
<keyword evidence="3" id="KW-0645">Protease</keyword>
<dbReference type="Gene3D" id="2.40.10.10">
    <property type="entry name" value="Trypsin-like serine proteases"/>
    <property type="match status" value="1"/>
</dbReference>
<accession>A0A6P8WZM6</accession>
<dbReference type="InterPro" id="IPR009003">
    <property type="entry name" value="Peptidase_S1_PA"/>
</dbReference>